<feature type="transmembrane region" description="Helical" evidence="10">
    <location>
        <begin position="287"/>
        <end position="307"/>
    </location>
</feature>
<evidence type="ECO:0000256" key="8">
    <source>
        <dbReference type="ARBA" id="ARBA00023170"/>
    </source>
</evidence>
<evidence type="ECO:0000256" key="2">
    <source>
        <dbReference type="ARBA" id="ARBA00008921"/>
    </source>
</evidence>
<evidence type="ECO:0000313" key="13">
    <source>
        <dbReference type="EMBL" id="KAG8441454.1"/>
    </source>
</evidence>
<dbReference type="Gene3D" id="2.60.40.10">
    <property type="entry name" value="Immunoglobulins"/>
    <property type="match status" value="2"/>
</dbReference>
<keyword evidence="6 10" id="KW-1133">Transmembrane helix</keyword>
<dbReference type="InterPro" id="IPR003961">
    <property type="entry name" value="FN3_dom"/>
</dbReference>
<evidence type="ECO:0000313" key="14">
    <source>
        <dbReference type="Proteomes" id="UP000812440"/>
    </source>
</evidence>
<evidence type="ECO:0000256" key="1">
    <source>
        <dbReference type="ARBA" id="ARBA00004479"/>
    </source>
</evidence>
<feature type="chain" id="PRO_5035752243" description="Fibronectin type-III domain-containing protein" evidence="11">
    <location>
        <begin position="16"/>
        <end position="390"/>
    </location>
</feature>
<dbReference type="CDD" id="cd00063">
    <property type="entry name" value="FN3"/>
    <property type="match status" value="1"/>
</dbReference>
<feature type="domain" description="Fibronectin type-III" evidence="12">
    <location>
        <begin position="192"/>
        <end position="285"/>
    </location>
</feature>
<organism evidence="13 14">
    <name type="scientific">Hymenochirus boettgeri</name>
    <name type="common">Congo dwarf clawed frog</name>
    <dbReference type="NCBI Taxonomy" id="247094"/>
    <lineage>
        <taxon>Eukaryota</taxon>
        <taxon>Metazoa</taxon>
        <taxon>Chordata</taxon>
        <taxon>Craniata</taxon>
        <taxon>Vertebrata</taxon>
        <taxon>Euteleostomi</taxon>
        <taxon>Amphibia</taxon>
        <taxon>Batrachia</taxon>
        <taxon>Anura</taxon>
        <taxon>Pipoidea</taxon>
        <taxon>Pipidae</taxon>
        <taxon>Pipinae</taxon>
        <taxon>Hymenochirus</taxon>
    </lineage>
</organism>
<feature type="signal peptide" evidence="11">
    <location>
        <begin position="1"/>
        <end position="15"/>
    </location>
</feature>
<proteinExistence type="inferred from homology"/>
<evidence type="ECO:0000256" key="4">
    <source>
        <dbReference type="ARBA" id="ARBA00022729"/>
    </source>
</evidence>
<comment type="similarity">
    <text evidence="2">Belongs to the type I cytokine receptor family. Type 2 subfamily.</text>
</comment>
<name>A0A8T2JD83_9PIPI</name>
<dbReference type="InterPro" id="IPR052672">
    <property type="entry name" value="Type1_Cytokine_Rcpt_Type2"/>
</dbReference>
<evidence type="ECO:0000256" key="5">
    <source>
        <dbReference type="ARBA" id="ARBA00022737"/>
    </source>
</evidence>
<protein>
    <recommendedName>
        <fullName evidence="12">Fibronectin type-III domain-containing protein</fullName>
    </recommendedName>
</protein>
<dbReference type="SUPFAM" id="SSF49265">
    <property type="entry name" value="Fibronectin type III"/>
    <property type="match status" value="1"/>
</dbReference>
<dbReference type="PANTHER" id="PTHR48423">
    <property type="entry name" value="INTERLEUKIN-27 RECEPTOR SUBUNIT ALPHA"/>
    <property type="match status" value="1"/>
</dbReference>
<comment type="subcellular location">
    <subcellularLocation>
        <location evidence="1">Membrane</location>
        <topology evidence="1">Single-pass type I membrane protein</topology>
    </subcellularLocation>
</comment>
<keyword evidence="5" id="KW-0677">Repeat</keyword>
<dbReference type="EMBL" id="JAACNH010000006">
    <property type="protein sequence ID" value="KAG8441454.1"/>
    <property type="molecule type" value="Genomic_DNA"/>
</dbReference>
<dbReference type="GO" id="GO:0005886">
    <property type="term" value="C:plasma membrane"/>
    <property type="evidence" value="ECO:0007669"/>
    <property type="project" value="UniProtKB-ARBA"/>
</dbReference>
<dbReference type="SMART" id="SM00060">
    <property type="entry name" value="FN3"/>
    <property type="match status" value="2"/>
</dbReference>
<keyword evidence="8" id="KW-0675">Receptor</keyword>
<dbReference type="Proteomes" id="UP000812440">
    <property type="component" value="Chromosome 3"/>
</dbReference>
<keyword evidence="14" id="KW-1185">Reference proteome</keyword>
<keyword evidence="7 10" id="KW-0472">Membrane</keyword>
<dbReference type="PROSITE" id="PS50853">
    <property type="entry name" value="FN3"/>
    <property type="match status" value="1"/>
</dbReference>
<evidence type="ECO:0000256" key="6">
    <source>
        <dbReference type="ARBA" id="ARBA00022989"/>
    </source>
</evidence>
<dbReference type="AlphaFoldDB" id="A0A8T2JD83"/>
<dbReference type="PANTHER" id="PTHR48423:SF1">
    <property type="entry name" value="INTERLEUKIN-27 RECEPTOR SUBUNIT ALPHA"/>
    <property type="match status" value="1"/>
</dbReference>
<sequence length="390" mass="43178">MLLLCLSFGPRLCPLLPPSCELVPWNPLPESESSRYLENIAHNRIGSKWSDLVSFCNPENERTDHFGKIGVPCGRLDVWGRPTEGPSLFIQWKLNIHTHRGEILGYNVTYNHGGTVHSEEVKSCHVLLPANSTDICVSARNIHGQGYPSCATHICKGKFAPYVAYQVSVFAIYHNDCAGLVSTTIYSQEGAPSTGPNFSIHLLSFTEALIVWEEIPVQYRRGFITNYTICLNRTEYIQRQTVLTATNYLFSGLLPNTAYTMWMTASTKAGEGPAGDIKTFQTGSASFSYALICAPIGFILLVGLGLVMCSQSVIRDVCWPNIPNLDISSAVMNSPQYNSMWDVDQVSVNHPIAIVEEIELPPPKPPQVDFIGSGYERHFLPTQEEVMGLC</sequence>
<dbReference type="InterPro" id="IPR013783">
    <property type="entry name" value="Ig-like_fold"/>
</dbReference>
<keyword evidence="9" id="KW-0325">Glycoprotein</keyword>
<evidence type="ECO:0000256" key="11">
    <source>
        <dbReference type="SAM" id="SignalP"/>
    </source>
</evidence>
<reference evidence="13" key="1">
    <citation type="thesis" date="2020" institute="ProQuest LLC" country="789 East Eisenhower Parkway, Ann Arbor, MI, USA">
        <title>Comparative Genomics and Chromosome Evolution.</title>
        <authorList>
            <person name="Mudd A.B."/>
        </authorList>
    </citation>
    <scope>NUCLEOTIDE SEQUENCE</scope>
    <source>
        <strain evidence="13">Female2</strain>
        <tissue evidence="13">Blood</tissue>
    </source>
</reference>
<keyword evidence="3 10" id="KW-0812">Transmembrane</keyword>
<comment type="caution">
    <text evidence="13">The sequence shown here is derived from an EMBL/GenBank/DDBJ whole genome shotgun (WGS) entry which is preliminary data.</text>
</comment>
<keyword evidence="4 11" id="KW-0732">Signal</keyword>
<evidence type="ECO:0000256" key="3">
    <source>
        <dbReference type="ARBA" id="ARBA00022692"/>
    </source>
</evidence>
<gene>
    <name evidence="13" type="ORF">GDO86_006990</name>
</gene>
<accession>A0A8T2JD83</accession>
<evidence type="ECO:0000259" key="12">
    <source>
        <dbReference type="PROSITE" id="PS50853"/>
    </source>
</evidence>
<evidence type="ECO:0000256" key="10">
    <source>
        <dbReference type="SAM" id="Phobius"/>
    </source>
</evidence>
<dbReference type="InterPro" id="IPR036116">
    <property type="entry name" value="FN3_sf"/>
</dbReference>
<evidence type="ECO:0000256" key="9">
    <source>
        <dbReference type="ARBA" id="ARBA00023180"/>
    </source>
</evidence>
<dbReference type="OrthoDB" id="5989951at2759"/>
<evidence type="ECO:0000256" key="7">
    <source>
        <dbReference type="ARBA" id="ARBA00023136"/>
    </source>
</evidence>